<sequence>MARGGGVSAALAIANGGIGYLYGGSSLSTGFDCSGLVQYVYGLSSSYRTTYQQATLGTHHTDVANAPYGSLLFWGSDSAPYHVAISLGNGSYVAAENSSTGIGVFTQSWSTPDFYINY</sequence>
<evidence type="ECO:0000256" key="4">
    <source>
        <dbReference type="ARBA" id="ARBA00022807"/>
    </source>
</evidence>
<name>A0A0R2A6H3_9LACO</name>
<dbReference type="Pfam" id="PF00877">
    <property type="entry name" value="NLPC_P60"/>
    <property type="match status" value="1"/>
</dbReference>
<evidence type="ECO:0000256" key="2">
    <source>
        <dbReference type="ARBA" id="ARBA00022670"/>
    </source>
</evidence>
<dbReference type="InterPro" id="IPR051202">
    <property type="entry name" value="Peptidase_C40"/>
</dbReference>
<dbReference type="EMBL" id="AYYY01000007">
    <property type="protein sequence ID" value="KRM62261.1"/>
    <property type="molecule type" value="Genomic_DNA"/>
</dbReference>
<dbReference type="Proteomes" id="UP000051733">
    <property type="component" value="Unassembled WGS sequence"/>
</dbReference>
<keyword evidence="3" id="KW-0378">Hydrolase</keyword>
<keyword evidence="4" id="KW-0788">Thiol protease</keyword>
<dbReference type="PANTHER" id="PTHR47053">
    <property type="entry name" value="MUREIN DD-ENDOPEPTIDASE MEPH-RELATED"/>
    <property type="match status" value="1"/>
</dbReference>
<dbReference type="PATRIC" id="fig|1423813.3.peg.47"/>
<reference evidence="6 7" key="1">
    <citation type="journal article" date="2015" name="Genome Announc.">
        <title>Expanding the biotechnology potential of lactobacilli through comparative genomics of 213 strains and associated genera.</title>
        <authorList>
            <person name="Sun Z."/>
            <person name="Harris H.M."/>
            <person name="McCann A."/>
            <person name="Guo C."/>
            <person name="Argimon S."/>
            <person name="Zhang W."/>
            <person name="Yang X."/>
            <person name="Jeffery I.B."/>
            <person name="Cooney J.C."/>
            <person name="Kagawa T.F."/>
            <person name="Liu W."/>
            <person name="Song Y."/>
            <person name="Salvetti E."/>
            <person name="Wrobel A."/>
            <person name="Rasinkangas P."/>
            <person name="Parkhill J."/>
            <person name="Rea M.C."/>
            <person name="O'Sullivan O."/>
            <person name="Ritari J."/>
            <person name="Douillard F.P."/>
            <person name="Paul Ross R."/>
            <person name="Yang R."/>
            <person name="Briner A.E."/>
            <person name="Felis G.E."/>
            <person name="de Vos W.M."/>
            <person name="Barrangou R."/>
            <person name="Klaenhammer T.R."/>
            <person name="Caufield P.W."/>
            <person name="Cui Y."/>
            <person name="Zhang H."/>
            <person name="O'Toole P.W."/>
        </authorList>
    </citation>
    <scope>NUCLEOTIDE SEQUENCE [LARGE SCALE GENOMIC DNA]</scope>
    <source>
        <strain evidence="6 7">DSM 20634</strain>
    </source>
</reference>
<proteinExistence type="inferred from homology"/>
<gene>
    <name evidence="6" type="ORF">FC26_GL000047</name>
</gene>
<accession>A0A0R2A6H3</accession>
<evidence type="ECO:0000313" key="6">
    <source>
        <dbReference type="EMBL" id="KRM62261.1"/>
    </source>
</evidence>
<dbReference type="PANTHER" id="PTHR47053:SF1">
    <property type="entry name" value="MUREIN DD-ENDOPEPTIDASE MEPH-RELATED"/>
    <property type="match status" value="1"/>
</dbReference>
<dbReference type="GO" id="GO:0006508">
    <property type="term" value="P:proteolysis"/>
    <property type="evidence" value="ECO:0007669"/>
    <property type="project" value="UniProtKB-KW"/>
</dbReference>
<evidence type="ECO:0000256" key="1">
    <source>
        <dbReference type="ARBA" id="ARBA00007074"/>
    </source>
</evidence>
<dbReference type="Gene3D" id="3.90.1720.10">
    <property type="entry name" value="endopeptidase domain like (from Nostoc punctiforme)"/>
    <property type="match status" value="1"/>
</dbReference>
<dbReference type="STRING" id="1423813.FC26_GL000047"/>
<dbReference type="SUPFAM" id="SSF54001">
    <property type="entry name" value="Cysteine proteinases"/>
    <property type="match status" value="1"/>
</dbReference>
<organism evidence="6 7">
    <name type="scientific">Paucilactobacillus vaccinostercus DSM 20634</name>
    <dbReference type="NCBI Taxonomy" id="1423813"/>
    <lineage>
        <taxon>Bacteria</taxon>
        <taxon>Bacillati</taxon>
        <taxon>Bacillota</taxon>
        <taxon>Bacilli</taxon>
        <taxon>Lactobacillales</taxon>
        <taxon>Lactobacillaceae</taxon>
        <taxon>Paucilactobacillus</taxon>
    </lineage>
</organism>
<dbReference type="AlphaFoldDB" id="A0A0R2A6H3"/>
<keyword evidence="2" id="KW-0645">Protease</keyword>
<comment type="caution">
    <text evidence="6">The sequence shown here is derived from an EMBL/GenBank/DDBJ whole genome shotgun (WGS) entry which is preliminary data.</text>
</comment>
<evidence type="ECO:0000313" key="7">
    <source>
        <dbReference type="Proteomes" id="UP000051733"/>
    </source>
</evidence>
<evidence type="ECO:0000259" key="5">
    <source>
        <dbReference type="PROSITE" id="PS51935"/>
    </source>
</evidence>
<dbReference type="PROSITE" id="PS51935">
    <property type="entry name" value="NLPC_P60"/>
    <property type="match status" value="1"/>
</dbReference>
<protein>
    <submittedName>
        <fullName evidence="6">NLP P60 protein</fullName>
    </submittedName>
</protein>
<dbReference type="GO" id="GO:0008234">
    <property type="term" value="F:cysteine-type peptidase activity"/>
    <property type="evidence" value="ECO:0007669"/>
    <property type="project" value="UniProtKB-KW"/>
</dbReference>
<keyword evidence="7" id="KW-1185">Reference proteome</keyword>
<feature type="domain" description="NlpC/P60" evidence="5">
    <location>
        <begin position="1"/>
        <end position="118"/>
    </location>
</feature>
<evidence type="ECO:0000256" key="3">
    <source>
        <dbReference type="ARBA" id="ARBA00022801"/>
    </source>
</evidence>
<dbReference type="InterPro" id="IPR038765">
    <property type="entry name" value="Papain-like_cys_pep_sf"/>
</dbReference>
<dbReference type="InterPro" id="IPR000064">
    <property type="entry name" value="NLP_P60_dom"/>
</dbReference>
<comment type="similarity">
    <text evidence="1">Belongs to the peptidase C40 family.</text>
</comment>